<dbReference type="GO" id="GO:0016879">
    <property type="term" value="F:ligase activity, forming carbon-nitrogen bonds"/>
    <property type="evidence" value="ECO:0007669"/>
    <property type="project" value="TreeGrafter"/>
</dbReference>
<protein>
    <submittedName>
        <fullName evidence="3">Ribosomal protein S6--L-glutamate ligase</fullName>
    </submittedName>
</protein>
<dbReference type="PANTHER" id="PTHR21621:SF0">
    <property type="entry name" value="BETA-CITRYLGLUTAMATE SYNTHASE B-RELATED"/>
    <property type="match status" value="1"/>
</dbReference>
<dbReference type="InterPro" id="IPR011761">
    <property type="entry name" value="ATP-grasp"/>
</dbReference>
<organism evidence="3 4">
    <name type="scientific">Halogranum gelatinilyticum</name>
    <dbReference type="NCBI Taxonomy" id="660521"/>
    <lineage>
        <taxon>Archaea</taxon>
        <taxon>Methanobacteriati</taxon>
        <taxon>Methanobacteriota</taxon>
        <taxon>Stenosarchaea group</taxon>
        <taxon>Halobacteria</taxon>
        <taxon>Halobacteriales</taxon>
        <taxon>Haloferacaceae</taxon>
    </lineage>
</organism>
<keyword evidence="3" id="KW-0687">Ribonucleoprotein</keyword>
<evidence type="ECO:0000259" key="2">
    <source>
        <dbReference type="PROSITE" id="PS50975"/>
    </source>
</evidence>
<dbReference type="RefSeq" id="WP_089693789.1">
    <property type="nucleotide sequence ID" value="NZ_FNHL01000001.1"/>
</dbReference>
<dbReference type="InterPro" id="IPR013815">
    <property type="entry name" value="ATP_grasp_subdomain_1"/>
</dbReference>
<dbReference type="Gene3D" id="3.30.1490.20">
    <property type="entry name" value="ATP-grasp fold, A domain"/>
    <property type="match status" value="1"/>
</dbReference>
<dbReference type="SUPFAM" id="SSF56059">
    <property type="entry name" value="Glutathione synthetase ATP-binding domain-like"/>
    <property type="match status" value="1"/>
</dbReference>
<evidence type="ECO:0000313" key="3">
    <source>
        <dbReference type="EMBL" id="SDM01972.1"/>
    </source>
</evidence>
<dbReference type="Pfam" id="PF08443">
    <property type="entry name" value="RimK"/>
    <property type="match status" value="1"/>
</dbReference>
<dbReference type="PANTHER" id="PTHR21621">
    <property type="entry name" value="RIBOSOMAL PROTEIN S6 MODIFICATION PROTEIN"/>
    <property type="match status" value="1"/>
</dbReference>
<keyword evidence="1" id="KW-0067">ATP-binding</keyword>
<dbReference type="InterPro" id="IPR013651">
    <property type="entry name" value="ATP-grasp_RimK-type"/>
</dbReference>
<dbReference type="GO" id="GO:0005524">
    <property type="term" value="F:ATP binding"/>
    <property type="evidence" value="ECO:0007669"/>
    <property type="project" value="UniProtKB-UniRule"/>
</dbReference>
<name>A0A1G9PT44_9EURY</name>
<dbReference type="GO" id="GO:0005737">
    <property type="term" value="C:cytoplasm"/>
    <property type="evidence" value="ECO:0007669"/>
    <property type="project" value="TreeGrafter"/>
</dbReference>
<keyword evidence="3" id="KW-0689">Ribosomal protein</keyword>
<keyword evidence="4" id="KW-1185">Reference proteome</keyword>
<dbReference type="Proteomes" id="UP000199451">
    <property type="component" value="Unassembled WGS sequence"/>
</dbReference>
<feature type="domain" description="ATP-grasp" evidence="2">
    <location>
        <begin position="89"/>
        <end position="295"/>
    </location>
</feature>
<dbReference type="OrthoDB" id="312280at2157"/>
<dbReference type="PROSITE" id="PS50975">
    <property type="entry name" value="ATP_GRASP"/>
    <property type="match status" value="1"/>
</dbReference>
<accession>A0A1G9PT44</accession>
<proteinExistence type="predicted"/>
<dbReference type="Gene3D" id="3.30.470.20">
    <property type="entry name" value="ATP-grasp fold, B domain"/>
    <property type="match status" value="1"/>
</dbReference>
<sequence>MLRLAVTTRAETFERMADPLADRDIDVVHVQAKERTLSLTGDPDLPDVDVGFVYPSRLMEGGVVDTLLDVPWVNDREAILTSRNKAGVLAALSQAGIPVPETTLVSNPVDESELVDAVGQLTEPGGLGADTPVVVKPNSTTRGTGIAKATDLDSLLGTVDYLNLVHDYRATGDRAYLLQEYLPDARDYRAMVVDGEFVGAVERRLPENAVAEGRWKHNVHRGAEAVGVDLPDEHRRLAERAAEVLDIPYLGVDLLETEERLVVNETNARPTIDAATKYEPGFYDKLAAMVRRRTGE</sequence>
<evidence type="ECO:0000313" key="4">
    <source>
        <dbReference type="Proteomes" id="UP000199451"/>
    </source>
</evidence>
<reference evidence="4" key="1">
    <citation type="submission" date="2016-10" db="EMBL/GenBank/DDBJ databases">
        <authorList>
            <person name="Varghese N."/>
            <person name="Submissions S."/>
        </authorList>
    </citation>
    <scope>NUCLEOTIDE SEQUENCE [LARGE SCALE GENOMIC DNA]</scope>
    <source>
        <strain evidence="4">CGMCC 1.10119</strain>
    </source>
</reference>
<dbReference type="AlphaFoldDB" id="A0A1G9PT44"/>
<dbReference type="GO" id="GO:0005840">
    <property type="term" value="C:ribosome"/>
    <property type="evidence" value="ECO:0007669"/>
    <property type="project" value="UniProtKB-KW"/>
</dbReference>
<dbReference type="EMBL" id="FNHL01000001">
    <property type="protein sequence ID" value="SDM01972.1"/>
    <property type="molecule type" value="Genomic_DNA"/>
</dbReference>
<keyword evidence="1" id="KW-0547">Nucleotide-binding</keyword>
<evidence type="ECO:0000256" key="1">
    <source>
        <dbReference type="PROSITE-ProRule" id="PRU00409"/>
    </source>
</evidence>
<gene>
    <name evidence="3" type="ORF">SAMN04487949_0523</name>
</gene>
<keyword evidence="3" id="KW-0436">Ligase</keyword>
<dbReference type="STRING" id="660521.SAMN04487949_0523"/>
<dbReference type="GO" id="GO:0046872">
    <property type="term" value="F:metal ion binding"/>
    <property type="evidence" value="ECO:0007669"/>
    <property type="project" value="InterPro"/>
</dbReference>